<evidence type="ECO:0000313" key="1">
    <source>
        <dbReference type="EMBL" id="EDO60774.1"/>
    </source>
</evidence>
<name>A7VUX3_9FIRM</name>
<reference evidence="1 2" key="1">
    <citation type="submission" date="2007-08" db="EMBL/GenBank/DDBJ databases">
        <title>Draft genome sequence of Clostridium leptum (DSM 753).</title>
        <authorList>
            <person name="Sudarsanam P."/>
            <person name="Ley R."/>
            <person name="Guruge J."/>
            <person name="Turnbaugh P.J."/>
            <person name="Mahowald M."/>
            <person name="Liep D."/>
            <person name="Gordon J."/>
        </authorList>
    </citation>
    <scope>NUCLEOTIDE SEQUENCE [LARGE SCALE GENOMIC DNA]</scope>
    <source>
        <strain evidence="1 2">DSM 753</strain>
    </source>
</reference>
<dbReference type="Proteomes" id="UP000003490">
    <property type="component" value="Unassembled WGS sequence"/>
</dbReference>
<dbReference type="EMBL" id="ABCB02000019">
    <property type="protein sequence ID" value="EDO60774.1"/>
    <property type="molecule type" value="Genomic_DNA"/>
</dbReference>
<comment type="caution">
    <text evidence="1">The sequence shown here is derived from an EMBL/GenBank/DDBJ whole genome shotgun (WGS) entry which is preliminary data.</text>
</comment>
<dbReference type="HOGENOM" id="CLU_3373051_0_0_9"/>
<reference evidence="1 2" key="2">
    <citation type="submission" date="2007-08" db="EMBL/GenBank/DDBJ databases">
        <authorList>
            <person name="Fulton L."/>
            <person name="Clifton S."/>
            <person name="Fulton B."/>
            <person name="Xu J."/>
            <person name="Minx P."/>
            <person name="Pepin K.H."/>
            <person name="Johnson M."/>
            <person name="Thiruvilangam P."/>
            <person name="Bhonagiri V."/>
            <person name="Nash W.E."/>
            <person name="Wang C."/>
            <person name="Mardis E.R."/>
            <person name="Wilson R.K."/>
        </authorList>
    </citation>
    <scope>NUCLEOTIDE SEQUENCE [LARGE SCALE GENOMIC DNA]</scope>
    <source>
        <strain evidence="1 2">DSM 753</strain>
    </source>
</reference>
<dbReference type="AlphaFoldDB" id="A7VUX3"/>
<proteinExistence type="predicted"/>
<evidence type="ECO:0000313" key="2">
    <source>
        <dbReference type="Proteomes" id="UP000003490"/>
    </source>
</evidence>
<sequence length="34" mass="3927">MQIKQLHQKLLSADQPAWVSSENTFLFLVRKTAP</sequence>
<accession>A7VUX3</accession>
<gene>
    <name evidence="1" type="ORF">CLOLEP_02371</name>
</gene>
<protein>
    <submittedName>
        <fullName evidence="1">Uncharacterized protein</fullName>
    </submittedName>
</protein>
<organism evidence="1 2">
    <name type="scientific">[Clostridium] leptum DSM 753</name>
    <dbReference type="NCBI Taxonomy" id="428125"/>
    <lineage>
        <taxon>Bacteria</taxon>
        <taxon>Bacillati</taxon>
        <taxon>Bacillota</taxon>
        <taxon>Clostridia</taxon>
        <taxon>Eubacteriales</taxon>
        <taxon>Oscillospiraceae</taxon>
        <taxon>Oscillospiraceae incertae sedis</taxon>
    </lineage>
</organism>